<accession>A0ABS2ATI8</accession>
<evidence type="ECO:0000313" key="3">
    <source>
        <dbReference type="EMBL" id="MBM2623172.1"/>
    </source>
</evidence>
<organism evidence="3 4">
    <name type="scientific">Paractinoplanes ovalisporus</name>
    <dbReference type="NCBI Taxonomy" id="2810368"/>
    <lineage>
        <taxon>Bacteria</taxon>
        <taxon>Bacillati</taxon>
        <taxon>Actinomycetota</taxon>
        <taxon>Actinomycetes</taxon>
        <taxon>Micromonosporales</taxon>
        <taxon>Micromonosporaceae</taxon>
        <taxon>Paractinoplanes</taxon>
    </lineage>
</organism>
<sequence length="368" mass="39712">MDDRGELGELRQLIGEDVEVLGELGGSSRSSVHRVRTADTTVIVKRFLGNGGGFAREAAALSVLPPDAPAPRLLLESTQPPTVVLSDAGTGPSVADDLLDTDPTAARAALHRWAQALARLHTVTATRGDAFRTALAARTDQPTTVLADELDAATTELDAHCEQLGVPVPPEAWTELRTLHASLATGPAILSPGDTCPDNNIATPQGQILIDFEAAQWQHPAWDVAYLTVPWPSCWCSWRLPVPVSEQTLSHYQQEATIPWATSPTFRADIEAAHTVWAVMTTAWFLPRALADDPPPADPRKQMPTRRSQILNRLQTPASRSDSPALAAVATSLRAVLIERWGNEPLPMAPAFRSEARNHRDTPAGPRP</sequence>
<protein>
    <submittedName>
        <fullName evidence="3">Phosphotransferase</fullName>
    </submittedName>
</protein>
<keyword evidence="4" id="KW-1185">Reference proteome</keyword>
<evidence type="ECO:0000259" key="2">
    <source>
        <dbReference type="Pfam" id="PF01636"/>
    </source>
</evidence>
<reference evidence="3 4" key="1">
    <citation type="submission" date="2021-01" db="EMBL/GenBank/DDBJ databases">
        <title>Actinoplanes sp. nov. LDG1-06 isolated from lichen.</title>
        <authorList>
            <person name="Saeng-In P."/>
            <person name="Phongsopitanun W."/>
            <person name="Kanchanasin P."/>
            <person name="Yuki M."/>
            <person name="Kudo T."/>
            <person name="Ohkuma M."/>
            <person name="Tanasupawat S."/>
        </authorList>
    </citation>
    <scope>NUCLEOTIDE SEQUENCE [LARGE SCALE GENOMIC DNA]</scope>
    <source>
        <strain evidence="3 4">LDG1-06</strain>
    </source>
</reference>
<dbReference type="InterPro" id="IPR002575">
    <property type="entry name" value="Aminoglycoside_PTrfase"/>
</dbReference>
<feature type="region of interest" description="Disordered" evidence="1">
    <location>
        <begin position="347"/>
        <end position="368"/>
    </location>
</feature>
<gene>
    <name evidence="3" type="ORF">JIG36_47515</name>
</gene>
<dbReference type="Gene3D" id="3.90.1200.10">
    <property type="match status" value="1"/>
</dbReference>
<dbReference type="EMBL" id="JAENHP010000032">
    <property type="protein sequence ID" value="MBM2623172.1"/>
    <property type="molecule type" value="Genomic_DNA"/>
</dbReference>
<dbReference type="RefSeq" id="WP_203383523.1">
    <property type="nucleotide sequence ID" value="NZ_JAENHP010000032.1"/>
</dbReference>
<dbReference type="Pfam" id="PF01636">
    <property type="entry name" value="APH"/>
    <property type="match status" value="1"/>
</dbReference>
<name>A0ABS2ATI8_9ACTN</name>
<proteinExistence type="predicted"/>
<comment type="caution">
    <text evidence="3">The sequence shown here is derived from an EMBL/GenBank/DDBJ whole genome shotgun (WGS) entry which is preliminary data.</text>
</comment>
<evidence type="ECO:0000313" key="4">
    <source>
        <dbReference type="Proteomes" id="UP000632138"/>
    </source>
</evidence>
<evidence type="ECO:0000256" key="1">
    <source>
        <dbReference type="SAM" id="MobiDB-lite"/>
    </source>
</evidence>
<dbReference type="SUPFAM" id="SSF56112">
    <property type="entry name" value="Protein kinase-like (PK-like)"/>
    <property type="match status" value="1"/>
</dbReference>
<feature type="domain" description="Aminoglycoside phosphotransferase" evidence="2">
    <location>
        <begin position="26"/>
        <end position="232"/>
    </location>
</feature>
<dbReference type="Proteomes" id="UP000632138">
    <property type="component" value="Unassembled WGS sequence"/>
</dbReference>
<dbReference type="InterPro" id="IPR011009">
    <property type="entry name" value="Kinase-like_dom_sf"/>
</dbReference>